<proteinExistence type="predicted"/>
<dbReference type="PATRIC" id="fig|937777.3.peg.1587"/>
<evidence type="ECO:0008006" key="3">
    <source>
        <dbReference type="Google" id="ProtNLM"/>
    </source>
</evidence>
<dbReference type="Proteomes" id="UP000010467">
    <property type="component" value="Chromosome"/>
</dbReference>
<evidence type="ECO:0000313" key="1">
    <source>
        <dbReference type="EMBL" id="AFZ67127.1"/>
    </source>
</evidence>
<organism evidence="1 2">
    <name type="scientific">Deinococcus peraridilitoris (strain DSM 19664 / LMG 22246 / CIP 109416 / KR-200)</name>
    <dbReference type="NCBI Taxonomy" id="937777"/>
    <lineage>
        <taxon>Bacteria</taxon>
        <taxon>Thermotogati</taxon>
        <taxon>Deinococcota</taxon>
        <taxon>Deinococci</taxon>
        <taxon>Deinococcales</taxon>
        <taxon>Deinococcaceae</taxon>
        <taxon>Deinococcus</taxon>
    </lineage>
</organism>
<evidence type="ECO:0000313" key="2">
    <source>
        <dbReference type="Proteomes" id="UP000010467"/>
    </source>
</evidence>
<reference evidence="2" key="1">
    <citation type="submission" date="2012-03" db="EMBL/GenBank/DDBJ databases">
        <title>Complete sequence of chromosome of Deinococcus peraridilitoris DSM 19664.</title>
        <authorList>
            <person name="Lucas S."/>
            <person name="Copeland A."/>
            <person name="Lapidus A."/>
            <person name="Glavina del Rio T."/>
            <person name="Dalin E."/>
            <person name="Tice H."/>
            <person name="Bruce D."/>
            <person name="Goodwin L."/>
            <person name="Pitluck S."/>
            <person name="Peters L."/>
            <person name="Mikhailova N."/>
            <person name="Lu M."/>
            <person name="Kyrpides N."/>
            <person name="Mavromatis K."/>
            <person name="Ivanova N."/>
            <person name="Brettin T."/>
            <person name="Detter J.C."/>
            <person name="Han C."/>
            <person name="Larimer F."/>
            <person name="Land M."/>
            <person name="Hauser L."/>
            <person name="Markowitz V."/>
            <person name="Cheng J.-F."/>
            <person name="Hugenholtz P."/>
            <person name="Woyke T."/>
            <person name="Wu D."/>
            <person name="Pukall R."/>
            <person name="Steenblock K."/>
            <person name="Brambilla E."/>
            <person name="Klenk H.-P."/>
            <person name="Eisen J.A."/>
        </authorList>
    </citation>
    <scope>NUCLEOTIDE SEQUENCE [LARGE SCALE GENOMIC DNA]</scope>
    <source>
        <strain evidence="2">DSM 19664 / LMG 22246 / CIP 109416 / KR-200</strain>
    </source>
</reference>
<dbReference type="AlphaFoldDB" id="L0A1V2"/>
<protein>
    <recommendedName>
        <fullName evidence="3">Tetratricopeptide repeat protein</fullName>
    </recommendedName>
</protein>
<dbReference type="EMBL" id="CP003382">
    <property type="protein sequence ID" value="AFZ67127.1"/>
    <property type="molecule type" value="Genomic_DNA"/>
</dbReference>
<accession>L0A1V2</accession>
<dbReference type="RefSeq" id="WP_015235435.1">
    <property type="nucleotide sequence ID" value="NC_019793.1"/>
</dbReference>
<dbReference type="KEGG" id="dpd:Deipe_1586"/>
<keyword evidence="2" id="KW-1185">Reference proteome</keyword>
<name>L0A1V2_DEIPD</name>
<gene>
    <name evidence="1" type="ordered locus">Deipe_1586</name>
</gene>
<dbReference type="HOGENOM" id="CLU_551774_0_0_0"/>
<sequence length="494" mass="53785">MEQERLSKSELALNDPVSFDALLGSGRARELQGTLISREDPLGRARYAMCLGAQGDLAASLSTLEDVPGNLASGWRLMMLAQLNLHEQAIRLGFTPGGSRRVDLEGSCHAYHGLSMAYTQSGDPQAGLTYLRISLAFAQQLGMQHKDDILSLELERVSNLVGQANPDRLRLVLARDSISPRRRAFGEAVLAEGLMLSGDYAHAMEILQRGATYHEQQRELLNALLLHTGEVPREGEAGGAGEIARGIVGLLMHDEDITLGEITGEPEATYARLVQALAYVRRPGMAAVGARMLEGQVPRAPDQRALWAFALLGALMHGAPCRDPLALPGVLRGALEAMPRTHFVLRLMHRIAPEYLVLAGLAPNAHPDVSALVASTPLLVGKQVAMGRIRFEMPGRVGRILVLRYLAPELAELEGFTTTEFRRFTDQQSNIGFGHPVNMGLVARSLLRLARAARDYGAVDEIHSWNNAYEGVLEMLSDDVRVQLKGALRVATNQ</sequence>